<keyword evidence="2" id="KW-0223">Dioxygenase</keyword>
<accession>A0A1B9NZX0</accession>
<dbReference type="Pfam" id="PF13508">
    <property type="entry name" value="Acetyltransf_7"/>
    <property type="match status" value="1"/>
</dbReference>
<organism evidence="2 3">
    <name type="scientific">Aliivibrio logei</name>
    <name type="common">Vibrio logei</name>
    <dbReference type="NCBI Taxonomy" id="688"/>
    <lineage>
        <taxon>Bacteria</taxon>
        <taxon>Pseudomonadati</taxon>
        <taxon>Pseudomonadota</taxon>
        <taxon>Gammaproteobacteria</taxon>
        <taxon>Vibrionales</taxon>
        <taxon>Vibrionaceae</taxon>
        <taxon>Aliivibrio</taxon>
    </lineage>
</organism>
<sequence>MKIEITTAPEKMDIEEIRTHLRQYNMPHLKDIFHTEVMCTTKDDSGNKMGGLVGEVWGEWLIVKFLWVDEKHQGQSIGSQLLVKAENFAKSKGCHSSFLDTFSFQAKPFYERHGYKVKMKLDNFPISGQRYYMVKSLSV</sequence>
<evidence type="ECO:0000259" key="1">
    <source>
        <dbReference type="PROSITE" id="PS51186"/>
    </source>
</evidence>
<dbReference type="CDD" id="cd04301">
    <property type="entry name" value="NAT_SF"/>
    <property type="match status" value="1"/>
</dbReference>
<reference evidence="2 3" key="1">
    <citation type="submission" date="2016-06" db="EMBL/GenBank/DDBJ databases">
        <authorList>
            <person name="Kjaerup R.B."/>
            <person name="Dalgaard T.S."/>
            <person name="Juul-Madsen H.R."/>
        </authorList>
    </citation>
    <scope>NUCLEOTIDE SEQUENCE [LARGE SCALE GENOMIC DNA]</scope>
    <source>
        <strain evidence="2 3">1S159</strain>
    </source>
</reference>
<dbReference type="InterPro" id="IPR000182">
    <property type="entry name" value="GNAT_dom"/>
</dbReference>
<gene>
    <name evidence="2" type="ORF">A6E04_07210</name>
</gene>
<dbReference type="EMBL" id="MAJU01000008">
    <property type="protein sequence ID" value="OCH21648.1"/>
    <property type="molecule type" value="Genomic_DNA"/>
</dbReference>
<comment type="caution">
    <text evidence="2">The sequence shown here is derived from an EMBL/GenBank/DDBJ whole genome shotgun (WGS) entry which is preliminary data.</text>
</comment>
<name>A0A1B9NZX0_ALILO</name>
<dbReference type="Gene3D" id="3.40.630.30">
    <property type="match status" value="1"/>
</dbReference>
<dbReference type="Proteomes" id="UP000093523">
    <property type="component" value="Unassembled WGS sequence"/>
</dbReference>
<dbReference type="OrthoDB" id="9787920at2"/>
<proteinExistence type="predicted"/>
<dbReference type="PROSITE" id="PS51186">
    <property type="entry name" value="GNAT"/>
    <property type="match status" value="1"/>
</dbReference>
<feature type="domain" description="N-acetyltransferase" evidence="1">
    <location>
        <begin position="1"/>
        <end position="138"/>
    </location>
</feature>
<keyword evidence="2" id="KW-0560">Oxidoreductase</keyword>
<protein>
    <submittedName>
        <fullName evidence="2">Biphenyl 2,3-dioxygenase</fullName>
    </submittedName>
</protein>
<evidence type="ECO:0000313" key="3">
    <source>
        <dbReference type="Proteomes" id="UP000093523"/>
    </source>
</evidence>
<dbReference type="SUPFAM" id="SSF55729">
    <property type="entry name" value="Acyl-CoA N-acyltransferases (Nat)"/>
    <property type="match status" value="1"/>
</dbReference>
<dbReference type="AlphaFoldDB" id="A0A1B9NZX0"/>
<dbReference type="STRING" id="688.A6E04_07210"/>
<dbReference type="InterPro" id="IPR016181">
    <property type="entry name" value="Acyl_CoA_acyltransferase"/>
</dbReference>
<dbReference type="GO" id="GO:0051213">
    <property type="term" value="F:dioxygenase activity"/>
    <property type="evidence" value="ECO:0007669"/>
    <property type="project" value="UniProtKB-KW"/>
</dbReference>
<dbReference type="GO" id="GO:0016747">
    <property type="term" value="F:acyltransferase activity, transferring groups other than amino-acyl groups"/>
    <property type="evidence" value="ECO:0007669"/>
    <property type="project" value="InterPro"/>
</dbReference>
<evidence type="ECO:0000313" key="2">
    <source>
        <dbReference type="EMBL" id="OCH21648.1"/>
    </source>
</evidence>